<name>A0A098LBT7_9BACT</name>
<dbReference type="RefSeq" id="WP_045460852.1">
    <property type="nucleotide sequence ID" value="NZ_BBLT01000002.1"/>
</dbReference>
<dbReference type="AlphaFoldDB" id="A0A098LBT7"/>
<dbReference type="InterPro" id="IPR011256">
    <property type="entry name" value="Reg_factor_effector_dom_sf"/>
</dbReference>
<feature type="domain" description="GyrI-like small molecule binding" evidence="1">
    <location>
        <begin position="41"/>
        <end position="150"/>
    </location>
</feature>
<organism evidence="2 3">
    <name type="scientific">Sporocytophaga myxococcoides</name>
    <dbReference type="NCBI Taxonomy" id="153721"/>
    <lineage>
        <taxon>Bacteria</taxon>
        <taxon>Pseudomonadati</taxon>
        <taxon>Bacteroidota</taxon>
        <taxon>Cytophagia</taxon>
        <taxon>Cytophagales</taxon>
        <taxon>Cytophagaceae</taxon>
        <taxon>Sporocytophaga</taxon>
    </lineage>
</organism>
<dbReference type="SUPFAM" id="SSF55136">
    <property type="entry name" value="Probable bacterial effector-binding domain"/>
    <property type="match status" value="1"/>
</dbReference>
<accession>A0A098LBT7</accession>
<protein>
    <submittedName>
        <fullName evidence="2">Transcription activator, effector binding</fullName>
    </submittedName>
</protein>
<comment type="caution">
    <text evidence="2">The sequence shown here is derived from an EMBL/GenBank/DDBJ whole genome shotgun (WGS) entry which is preliminary data.</text>
</comment>
<dbReference type="OrthoDB" id="6003696at2"/>
<evidence type="ECO:0000313" key="3">
    <source>
        <dbReference type="Proteomes" id="UP000030185"/>
    </source>
</evidence>
<dbReference type="eggNOG" id="COG4978">
    <property type="taxonomic scope" value="Bacteria"/>
</dbReference>
<evidence type="ECO:0000259" key="1">
    <source>
        <dbReference type="Pfam" id="PF06445"/>
    </source>
</evidence>
<dbReference type="EMBL" id="BBLT01000002">
    <property type="protein sequence ID" value="GAL84381.1"/>
    <property type="molecule type" value="Genomic_DNA"/>
</dbReference>
<dbReference type="InterPro" id="IPR029442">
    <property type="entry name" value="GyrI-like"/>
</dbReference>
<reference evidence="2 3" key="1">
    <citation type="submission" date="2014-09" db="EMBL/GenBank/DDBJ databases">
        <title>Sporocytophaga myxococcoides PG-01 genome sequencing.</title>
        <authorList>
            <person name="Liu L."/>
            <person name="Gao P.J."/>
            <person name="Chen G.J."/>
            <person name="Wang L.S."/>
        </authorList>
    </citation>
    <scope>NUCLEOTIDE SEQUENCE [LARGE SCALE GENOMIC DNA]</scope>
    <source>
        <strain evidence="2 3">PG-01</strain>
    </source>
</reference>
<gene>
    <name evidence="2" type="ORF">MYP_1609</name>
</gene>
<sequence>METKLIPSGQYLCFTTQTTLNKLHEFADKAVRGVYEAVAKGGLNASGPMEFIYFDCSNDRDKEFTLEIALPVEDSMNFKSENHKIKKFDNFKCLSHTHNGDLLNLPAIYQQLFENVYKSGIKPTNQVREVYKSFSGMASNDNITEIQIGVN</sequence>
<proteinExistence type="predicted"/>
<dbReference type="STRING" id="153721.MYP_1609"/>
<evidence type="ECO:0000313" key="2">
    <source>
        <dbReference type="EMBL" id="GAL84381.1"/>
    </source>
</evidence>
<dbReference type="Proteomes" id="UP000030185">
    <property type="component" value="Unassembled WGS sequence"/>
</dbReference>
<keyword evidence="3" id="KW-1185">Reference proteome</keyword>
<dbReference type="Pfam" id="PF06445">
    <property type="entry name" value="GyrI-like"/>
    <property type="match status" value="1"/>
</dbReference>
<dbReference type="Gene3D" id="3.20.80.10">
    <property type="entry name" value="Regulatory factor, effector binding domain"/>
    <property type="match status" value="1"/>
</dbReference>